<sequence>AEPHADWMKASLLQVIDMLDRQIAALQARMDALLASAHTLLQGEAILRSAPGIGPVTARVLLAHMPELGKRNRRAISALAGLAPIACDSGNLRGRRCIWGGRKRVRDALYMAALAACRSGPFQAIAKAMREKGKPAKLVLIAIARRLLVTLNAAIRDNKPVRT</sequence>
<dbReference type="GO" id="GO:0004803">
    <property type="term" value="F:transposase activity"/>
    <property type="evidence" value="ECO:0007669"/>
    <property type="project" value="InterPro"/>
</dbReference>
<dbReference type="Pfam" id="PF02371">
    <property type="entry name" value="Transposase_20"/>
    <property type="match status" value="1"/>
</dbReference>
<proteinExistence type="predicted"/>
<feature type="domain" description="Transposase IS116/IS110/IS902 C-terminal" evidence="2">
    <location>
        <begin position="45"/>
        <end position="120"/>
    </location>
</feature>
<evidence type="ECO:0000313" key="4">
    <source>
        <dbReference type="Proteomes" id="UP000535406"/>
    </source>
</evidence>
<reference evidence="3 4" key="1">
    <citation type="submission" date="2020-08" db="EMBL/GenBank/DDBJ databases">
        <title>Genomic Encyclopedia of Type Strains, Phase IV (KMG-IV): sequencing the most valuable type-strain genomes for metagenomic binning, comparative biology and taxonomic classification.</title>
        <authorList>
            <person name="Goeker M."/>
        </authorList>
    </citation>
    <scope>NUCLEOTIDE SEQUENCE [LARGE SCALE GENOMIC DNA]</scope>
    <source>
        <strain evidence="3 4">DSM 21319</strain>
    </source>
</reference>
<dbReference type="InterPro" id="IPR003346">
    <property type="entry name" value="Transposase_20"/>
</dbReference>
<evidence type="ECO:0000313" key="3">
    <source>
        <dbReference type="EMBL" id="MBB5043728.1"/>
    </source>
</evidence>
<dbReference type="PANTHER" id="PTHR33055">
    <property type="entry name" value="TRANSPOSASE FOR INSERTION SEQUENCE ELEMENT IS1111A"/>
    <property type="match status" value="1"/>
</dbReference>
<accession>A0A7W8DVF3</accession>
<dbReference type="PANTHER" id="PTHR33055:SF13">
    <property type="entry name" value="TRANSPOSASE"/>
    <property type="match status" value="1"/>
</dbReference>
<dbReference type="GO" id="GO:0003677">
    <property type="term" value="F:DNA binding"/>
    <property type="evidence" value="ECO:0007669"/>
    <property type="project" value="InterPro"/>
</dbReference>
<comment type="caution">
    <text evidence="3">The sequence shown here is derived from an EMBL/GenBank/DDBJ whole genome shotgun (WGS) entry which is preliminary data.</text>
</comment>
<feature type="coiled-coil region" evidence="1">
    <location>
        <begin position="9"/>
        <end position="36"/>
    </location>
</feature>
<evidence type="ECO:0000256" key="1">
    <source>
        <dbReference type="SAM" id="Coils"/>
    </source>
</evidence>
<dbReference type="AlphaFoldDB" id="A0A7W8DVF3"/>
<dbReference type="InterPro" id="IPR047650">
    <property type="entry name" value="Transpos_IS110"/>
</dbReference>
<keyword evidence="1" id="KW-0175">Coiled coil</keyword>
<feature type="non-terminal residue" evidence="3">
    <location>
        <position position="1"/>
    </location>
</feature>
<gene>
    <name evidence="3" type="ORF">HNQ66_003138</name>
</gene>
<protein>
    <submittedName>
        <fullName evidence="3">Transposase</fullName>
    </submittedName>
</protein>
<name>A0A7W8DVF3_9HYPH</name>
<dbReference type="EMBL" id="JACHIK010000010">
    <property type="protein sequence ID" value="MBB5043728.1"/>
    <property type="molecule type" value="Genomic_DNA"/>
</dbReference>
<dbReference type="GO" id="GO:0006313">
    <property type="term" value="P:DNA transposition"/>
    <property type="evidence" value="ECO:0007669"/>
    <property type="project" value="InterPro"/>
</dbReference>
<evidence type="ECO:0000259" key="2">
    <source>
        <dbReference type="Pfam" id="PF02371"/>
    </source>
</evidence>
<dbReference type="Proteomes" id="UP000535406">
    <property type="component" value="Unassembled WGS sequence"/>
</dbReference>
<keyword evidence="4" id="KW-1185">Reference proteome</keyword>
<organism evidence="3 4">
    <name type="scientific">Shinella fusca</name>
    <dbReference type="NCBI Taxonomy" id="544480"/>
    <lineage>
        <taxon>Bacteria</taxon>
        <taxon>Pseudomonadati</taxon>
        <taxon>Pseudomonadota</taxon>
        <taxon>Alphaproteobacteria</taxon>
        <taxon>Hyphomicrobiales</taxon>
        <taxon>Rhizobiaceae</taxon>
        <taxon>Shinella</taxon>
    </lineage>
</organism>
<dbReference type="RefSeq" id="WP_184145087.1">
    <property type="nucleotide sequence ID" value="NZ_JACHIK010000010.1"/>
</dbReference>